<dbReference type="Proteomes" id="UP000027195">
    <property type="component" value="Unassembled WGS sequence"/>
</dbReference>
<proteinExistence type="predicted"/>
<protein>
    <submittedName>
        <fullName evidence="1">Uncharacterized protein</fullName>
    </submittedName>
</protein>
<keyword evidence="2" id="KW-1185">Reference proteome</keyword>
<name>A0A067MAI3_BOTB1</name>
<organism evidence="1 2">
    <name type="scientific">Botryobasidium botryosum (strain FD-172 SS1)</name>
    <dbReference type="NCBI Taxonomy" id="930990"/>
    <lineage>
        <taxon>Eukaryota</taxon>
        <taxon>Fungi</taxon>
        <taxon>Dikarya</taxon>
        <taxon>Basidiomycota</taxon>
        <taxon>Agaricomycotina</taxon>
        <taxon>Agaricomycetes</taxon>
        <taxon>Cantharellales</taxon>
        <taxon>Botryobasidiaceae</taxon>
        <taxon>Botryobasidium</taxon>
    </lineage>
</organism>
<gene>
    <name evidence="1" type="ORF">BOTBODRAFT_37772</name>
</gene>
<dbReference type="HOGENOM" id="CLU_1124363_0_0_1"/>
<dbReference type="AlphaFoldDB" id="A0A067MAI3"/>
<dbReference type="InParanoid" id="A0A067MAI3"/>
<evidence type="ECO:0000313" key="2">
    <source>
        <dbReference type="Proteomes" id="UP000027195"/>
    </source>
</evidence>
<dbReference type="EMBL" id="KL198088">
    <property type="protein sequence ID" value="KDQ08621.1"/>
    <property type="molecule type" value="Genomic_DNA"/>
</dbReference>
<evidence type="ECO:0000313" key="1">
    <source>
        <dbReference type="EMBL" id="KDQ08621.1"/>
    </source>
</evidence>
<sequence length="247" mass="27249">MANLYPVISRLIPATYIDAQTWSPLATPDQPSFSPPSGARIGELLDALASLCVGVPGQVVALIYGENRNTSAFVVAQNRGEEENEGVRGFLISMWSAIHDVSTNHGIPRHVGPRSRIVSLVYHRTAAKICFSIDRYWETFKALRSAHSSPSLDEAFEKVEHIRFCLGQGKLDNDVCQEVYVISHALESLCESAWKSDSEKWIHETIDEAEMRMSTATWKNLSCTLGISGTSGNFPRPCCPQHSLSPS</sequence>
<accession>A0A067MAI3</accession>
<reference evidence="2" key="1">
    <citation type="journal article" date="2014" name="Proc. Natl. Acad. Sci. U.S.A.">
        <title>Extensive sampling of basidiomycete genomes demonstrates inadequacy of the white-rot/brown-rot paradigm for wood decay fungi.</title>
        <authorList>
            <person name="Riley R."/>
            <person name="Salamov A.A."/>
            <person name="Brown D.W."/>
            <person name="Nagy L.G."/>
            <person name="Floudas D."/>
            <person name="Held B.W."/>
            <person name="Levasseur A."/>
            <person name="Lombard V."/>
            <person name="Morin E."/>
            <person name="Otillar R."/>
            <person name="Lindquist E.A."/>
            <person name="Sun H."/>
            <person name="LaButti K.M."/>
            <person name="Schmutz J."/>
            <person name="Jabbour D."/>
            <person name="Luo H."/>
            <person name="Baker S.E."/>
            <person name="Pisabarro A.G."/>
            <person name="Walton J.D."/>
            <person name="Blanchette R.A."/>
            <person name="Henrissat B."/>
            <person name="Martin F."/>
            <person name="Cullen D."/>
            <person name="Hibbett D.S."/>
            <person name="Grigoriev I.V."/>
        </authorList>
    </citation>
    <scope>NUCLEOTIDE SEQUENCE [LARGE SCALE GENOMIC DNA]</scope>
    <source>
        <strain evidence="2">FD-172 SS1</strain>
    </source>
</reference>